<proteinExistence type="predicted"/>
<feature type="domain" description="AB hydrolase-1" evidence="1">
    <location>
        <begin position="27"/>
        <end position="256"/>
    </location>
</feature>
<dbReference type="Proteomes" id="UP000035085">
    <property type="component" value="Chromosome"/>
</dbReference>
<dbReference type="InterPro" id="IPR029058">
    <property type="entry name" value="AB_hydrolase_fold"/>
</dbReference>
<dbReference type="PRINTS" id="PR00111">
    <property type="entry name" value="ABHYDROLASE"/>
</dbReference>
<dbReference type="SUPFAM" id="SSF53474">
    <property type="entry name" value="alpha/beta-Hydrolases"/>
    <property type="match status" value="1"/>
</dbReference>
<dbReference type="EMBL" id="CP010897">
    <property type="protein sequence ID" value="AJP56816.1"/>
    <property type="molecule type" value="Genomic_DNA"/>
</dbReference>
<evidence type="ECO:0000259" key="1">
    <source>
        <dbReference type="Pfam" id="PF00561"/>
    </source>
</evidence>
<reference evidence="3" key="1">
    <citation type="submission" date="2015-02" db="EMBL/GenBank/DDBJ databases">
        <title>Complete Genome Sequencing of Pandoraea vervacti NS15 sp. nov.</title>
        <authorList>
            <person name="Chan K.-G."/>
        </authorList>
    </citation>
    <scope>NUCLEOTIDE SEQUENCE [LARGE SCALE GENOMIC DNA]</scope>
    <source>
        <strain evidence="3">NS15</strain>
    </source>
</reference>
<dbReference type="RefSeq" id="WP_044454915.1">
    <property type="nucleotide sequence ID" value="NZ_CP010897.2"/>
</dbReference>
<dbReference type="Pfam" id="PF00561">
    <property type="entry name" value="Abhydrolase_1"/>
    <property type="match status" value="1"/>
</dbReference>
<evidence type="ECO:0000313" key="3">
    <source>
        <dbReference type="Proteomes" id="UP000035085"/>
    </source>
</evidence>
<organism evidence="2 3">
    <name type="scientific">Pandoraea vervacti</name>
    <dbReference type="NCBI Taxonomy" id="656178"/>
    <lineage>
        <taxon>Bacteria</taxon>
        <taxon>Pseudomonadati</taxon>
        <taxon>Pseudomonadota</taxon>
        <taxon>Betaproteobacteria</taxon>
        <taxon>Burkholderiales</taxon>
        <taxon>Burkholderiaceae</taxon>
        <taxon>Pandoraea</taxon>
    </lineage>
</organism>
<dbReference type="PANTHER" id="PTHR43194">
    <property type="entry name" value="HYDROLASE ALPHA/BETA FOLD FAMILY"/>
    <property type="match status" value="1"/>
</dbReference>
<name>A0ABN4FN21_9BURK</name>
<dbReference type="InterPro" id="IPR000073">
    <property type="entry name" value="AB_hydrolase_1"/>
</dbReference>
<gene>
    <name evidence="2" type="ORF">UC34_07060</name>
</gene>
<protein>
    <submittedName>
        <fullName evidence="2">3-oxoacyl-ACP reductase</fullName>
    </submittedName>
</protein>
<keyword evidence="3" id="KW-1185">Reference proteome</keyword>
<evidence type="ECO:0000313" key="2">
    <source>
        <dbReference type="EMBL" id="AJP56816.1"/>
    </source>
</evidence>
<dbReference type="PANTHER" id="PTHR43194:SF2">
    <property type="entry name" value="PEROXISOMAL MEMBRANE PROTEIN LPX1"/>
    <property type="match status" value="1"/>
</dbReference>
<dbReference type="InterPro" id="IPR050228">
    <property type="entry name" value="Carboxylesterase_BioH"/>
</dbReference>
<sequence length="271" mass="29753">MSIPRGSYVKTPSGIDLHYYDVGSGSPVIFIHGSGPGASGYSNFKGNYQAFADHGHRVIVFDLPGYGLSSKPAEAEYVLDFFVDALKALLDSLGIGRCALVGNSLGGAIAIKYAVDRPDAVTHLVLMGPGGLEARERYFEMEGIQRMMNDFAMDKLDRDGMRRLLSILVHDPRHVTEALLSERVPVCATQPKTVLSTMRVPDLTDRLSEIQCPVLGFWGSNDKFCPADGALKVLRECANARFVLVNQCGHWVMVEHSELFNRTSLEFLAND</sequence>
<dbReference type="Gene3D" id="3.40.50.1820">
    <property type="entry name" value="alpha/beta hydrolase"/>
    <property type="match status" value="1"/>
</dbReference>
<accession>A0ABN4FN21</accession>